<dbReference type="InterPro" id="IPR013783">
    <property type="entry name" value="Ig-like_fold"/>
</dbReference>
<dbReference type="AlphaFoldDB" id="A0A2R5EN43"/>
<protein>
    <submittedName>
        <fullName evidence="2">Putative fibronectin type III domain-containing protein</fullName>
    </submittedName>
</protein>
<evidence type="ECO:0000313" key="2">
    <source>
        <dbReference type="EMBL" id="GBG07987.1"/>
    </source>
</evidence>
<dbReference type="CDD" id="cd00063">
    <property type="entry name" value="FN3"/>
    <property type="match status" value="5"/>
</dbReference>
<dbReference type="PANTHER" id="PTHR24099:SF11">
    <property type="entry name" value="FIBRONECTIN TYPE III DOMAIN-CONTAINING 3BA-RELATED"/>
    <property type="match status" value="1"/>
</dbReference>
<dbReference type="InterPro" id="IPR036116">
    <property type="entry name" value="FN3_sf"/>
</dbReference>
<dbReference type="SUPFAM" id="SSF49265">
    <property type="entry name" value="Fibronectin type III"/>
    <property type="match status" value="5"/>
</dbReference>
<dbReference type="Proteomes" id="UP000245202">
    <property type="component" value="Unassembled WGS sequence"/>
</dbReference>
<dbReference type="PROSITE" id="PS50853">
    <property type="entry name" value="FN3"/>
    <property type="match status" value="5"/>
</dbReference>
<dbReference type="EMBL" id="BDQX01000122">
    <property type="protein sequence ID" value="GBG07987.1"/>
    <property type="molecule type" value="Genomic_DNA"/>
</dbReference>
<name>A0A2R5EN43_9BACL</name>
<feature type="domain" description="Fibronectin type-III" evidence="1">
    <location>
        <begin position="484"/>
        <end position="570"/>
    </location>
</feature>
<dbReference type="GO" id="GO:0030246">
    <property type="term" value="F:carbohydrate binding"/>
    <property type="evidence" value="ECO:0007669"/>
    <property type="project" value="InterPro"/>
</dbReference>
<dbReference type="Gene3D" id="2.130.10.30">
    <property type="entry name" value="Regulator of chromosome condensation 1/beta-lactamase-inhibitor protein II"/>
    <property type="match status" value="1"/>
</dbReference>
<feature type="domain" description="Fibronectin type-III" evidence="1">
    <location>
        <begin position="734"/>
        <end position="818"/>
    </location>
</feature>
<dbReference type="SUPFAM" id="SSF50985">
    <property type="entry name" value="RCC1/BLIP-II"/>
    <property type="match status" value="1"/>
</dbReference>
<keyword evidence="3" id="KW-1185">Reference proteome</keyword>
<dbReference type="PRINTS" id="PR00633">
    <property type="entry name" value="RCCNDNSATION"/>
</dbReference>
<dbReference type="InterPro" id="IPR008965">
    <property type="entry name" value="CBM2/CBM3_carb-bd_dom_sf"/>
</dbReference>
<proteinExistence type="predicted"/>
<dbReference type="Pfam" id="PF00415">
    <property type="entry name" value="RCC1"/>
    <property type="match status" value="2"/>
</dbReference>
<dbReference type="InterPro" id="IPR009091">
    <property type="entry name" value="RCC1/BLIP-II"/>
</dbReference>
<comment type="caution">
    <text evidence="2">The sequence shown here is derived from an EMBL/GenBank/DDBJ whole genome shotgun (WGS) entry which is preliminary data.</text>
</comment>
<evidence type="ECO:0000313" key="3">
    <source>
        <dbReference type="Proteomes" id="UP000245202"/>
    </source>
</evidence>
<dbReference type="SMART" id="SM00060">
    <property type="entry name" value="FN3"/>
    <property type="match status" value="7"/>
</dbReference>
<gene>
    <name evidence="2" type="ORF">PAT3040_02552</name>
</gene>
<feature type="domain" description="Fibronectin type-III" evidence="1">
    <location>
        <begin position="400"/>
        <end position="483"/>
    </location>
</feature>
<dbReference type="Gene3D" id="2.60.40.680">
    <property type="match status" value="1"/>
</dbReference>
<reference evidence="2 3" key="1">
    <citation type="submission" date="2017-08" db="EMBL/GenBank/DDBJ databases">
        <title>Substantial Increase in Enzyme Production by Combined Drug-Resistance Mutations in Paenibacillus agaridevorans.</title>
        <authorList>
            <person name="Tanaka Y."/>
            <person name="Funane K."/>
            <person name="Hosaka T."/>
            <person name="Shiwa Y."/>
            <person name="Fujita N."/>
            <person name="Miyazaki T."/>
            <person name="Yoshikawa H."/>
            <person name="Murakami K."/>
            <person name="Kasahara K."/>
            <person name="Inaoka T."/>
            <person name="Hiraga Y."/>
            <person name="Ochi K."/>
        </authorList>
    </citation>
    <scope>NUCLEOTIDE SEQUENCE [LARGE SCALE GENOMIC DNA]</scope>
    <source>
        <strain evidence="2 3">T-3040</strain>
    </source>
</reference>
<dbReference type="InterPro" id="IPR000408">
    <property type="entry name" value="Reg_chr_condens"/>
</dbReference>
<dbReference type="Gene3D" id="2.60.40.10">
    <property type="entry name" value="Immunoglobulins"/>
    <property type="match status" value="7"/>
</dbReference>
<dbReference type="PANTHER" id="PTHR24099">
    <property type="entry name" value="E3 UBIQUITIN-PROTEIN LIGASE TRIM36-RELATED"/>
    <property type="match status" value="1"/>
</dbReference>
<accession>A0A2R5EN43</accession>
<organism evidence="2 3">
    <name type="scientific">Paenibacillus agaridevorans</name>
    <dbReference type="NCBI Taxonomy" id="171404"/>
    <lineage>
        <taxon>Bacteria</taxon>
        <taxon>Bacillati</taxon>
        <taxon>Bacillota</taxon>
        <taxon>Bacilli</taxon>
        <taxon>Bacillales</taxon>
        <taxon>Paenibacillaceae</taxon>
        <taxon>Paenibacillus</taxon>
    </lineage>
</organism>
<dbReference type="PROSITE" id="PS50012">
    <property type="entry name" value="RCC1_3"/>
    <property type="match status" value="3"/>
</dbReference>
<feature type="domain" description="Fibronectin type-III" evidence="1">
    <location>
        <begin position="304"/>
        <end position="397"/>
    </location>
</feature>
<feature type="domain" description="Fibronectin type-III" evidence="1">
    <location>
        <begin position="651"/>
        <end position="733"/>
    </location>
</feature>
<sequence>MENGMVKAWGFNMYGQLGLGDTTNRNIPTTLTGLTGVKQLAAGSKHTLLLMEDGAVKTWGLGSDGQLGLGNTTYRNIPTDVTSLSGVKQIVAGDSHTLALMEDGTVKAWGSNSSGQLGINQSSSMYSPVHLTMNHQYTILAVSGSPGSTVSAKLYLDAGTEPIETKNIQLSQESSYIKFESMDQTALSQGTHKFVFEVTDGIQLVRTEVPFEVTNAMPSVDTFDVSTDTQSVTASGSSSSSTLDPLPYRFIIGQSDSGWKTGTPIATHSASGLQPDTKYPVEFQVKNANGQITKQFKDAVTLAVPPALASAGVTPTTATFTVTDTNPSDTSYQITVGNKYVSTDGTLTGQPVWIVLPDKGITIKGLQSGQNYKFQIKARNKEGIETAISPVVQAGPPIKPPAAPTGLKAVASTNQLELSWKPVLDATSYQLEVDGAVVQVGIQLAYTHNSLSPNTSHLYRIRALKDGVPGEWSEPLTAKTLIPAPAVPASVMANATAKSVTVQWSSVGNTLHYEVEWDGQVYRTDRNASSYTFRDLLPGSQHSYRVRAINPGGAGPWSLLRTIVTLTTPPVVPTGLTGMATDTSVQLNWQKVDDATYYEILANGVVFHNGSAHFASLGGLQPNTSYQYSIRSWNEIGASGWSSPLTLTTYALATPKLMKENTEDTSLSLKWVPVQGATSYELERNGVSQQVSGTSVLQEGLQPETPYTYRIRAHGPGGSSAWSAEMKLSTLPAKPVAPSGIYAVAGKDYITLNWESVGGSIGYQVEIDGKVVMDNFHATTYSDEMLDPFSAHTYRIRAVTDAVQGDWTEVVAMRTLPEVPSAPSGITLTSSGNLVYVSWAEEPSAIRYELEINGVVKDADLQTNYTHRRVTAGSENRYRVRTINEAGVGAWSNLIVNNTITAKLNKGKLVDLNLTASDVTDFSKYTLTVNYDHNAMKVTDLSALTGQPELTTGRIEGTDITITHFTPGRIIFVTDKPIESGQSWTGIINSIQFQGLAAGGSSITYTVVQQS</sequence>
<dbReference type="Pfam" id="PF00041">
    <property type="entry name" value="fn3"/>
    <property type="match status" value="3"/>
</dbReference>
<dbReference type="InterPro" id="IPR050617">
    <property type="entry name" value="E3_ligase_FN3/SPRY"/>
</dbReference>
<dbReference type="PROSITE" id="PS00626">
    <property type="entry name" value="RCC1_2"/>
    <property type="match status" value="1"/>
</dbReference>
<evidence type="ECO:0000259" key="1">
    <source>
        <dbReference type="PROSITE" id="PS50853"/>
    </source>
</evidence>
<dbReference type="InterPro" id="IPR003961">
    <property type="entry name" value="FN3_dom"/>
</dbReference>
<dbReference type="SUPFAM" id="SSF49384">
    <property type="entry name" value="Carbohydrate-binding domain"/>
    <property type="match status" value="1"/>
</dbReference>